<dbReference type="InterPro" id="IPR042100">
    <property type="entry name" value="Bug_dom1"/>
</dbReference>
<evidence type="ECO:0000256" key="1">
    <source>
        <dbReference type="ARBA" id="ARBA00006987"/>
    </source>
</evidence>
<dbReference type="AlphaFoldDB" id="A0A918JJK8"/>
<dbReference type="Proteomes" id="UP000608345">
    <property type="component" value="Unassembled WGS sequence"/>
</dbReference>
<comment type="caution">
    <text evidence="3">The sequence shown here is derived from an EMBL/GenBank/DDBJ whole genome shotgun (WGS) entry which is preliminary data.</text>
</comment>
<reference evidence="3" key="1">
    <citation type="journal article" date="2014" name="Int. J. Syst. Evol. Microbiol.">
        <title>Complete genome sequence of Corynebacterium casei LMG S-19264T (=DSM 44701T), isolated from a smear-ripened cheese.</title>
        <authorList>
            <consortium name="US DOE Joint Genome Institute (JGI-PGF)"/>
            <person name="Walter F."/>
            <person name="Albersmeier A."/>
            <person name="Kalinowski J."/>
            <person name="Ruckert C."/>
        </authorList>
    </citation>
    <scope>NUCLEOTIDE SEQUENCE</scope>
    <source>
        <strain evidence="3">KCTC 23732</strain>
    </source>
</reference>
<sequence>MKGRSLFRVAALAMSLGFGFMAMTSPAKAETKYPEHAAKVVVGFSPGGTTDVLARIVAKGLSDELGESFVVENKAGAGSNIATDLVARAKPDGYTLLMMAITTTINQTLYNNIKFNVEKDFAPVALVAKVPNVLVANKNMPYNSVKELVDHAKAKPEDVIYGSSGSGTSMHLSGELFKQQAGIEMLHIPYGGSGPAMTALLGGQVHVMFDNMPSSAPHIKAGSLKPFAITSASRSPAFPDVPTLQELGYPNFTVDSWFGIVAPAGTPKEIVDKLNATIEKILSKPEVVEQLDGLGAVTEKNTPEQFGAFISAETKSWGDVIRKGGISVD</sequence>
<keyword evidence="2" id="KW-0732">Signal</keyword>
<accession>A0A918JJK8</accession>
<dbReference type="CDD" id="cd13578">
    <property type="entry name" value="PBP2_Bug27"/>
    <property type="match status" value="1"/>
</dbReference>
<reference evidence="3" key="2">
    <citation type="submission" date="2020-09" db="EMBL/GenBank/DDBJ databases">
        <authorList>
            <person name="Sun Q."/>
            <person name="Kim S."/>
        </authorList>
    </citation>
    <scope>NUCLEOTIDE SEQUENCE</scope>
    <source>
        <strain evidence="3">KCTC 23732</strain>
    </source>
</reference>
<evidence type="ECO:0000313" key="4">
    <source>
        <dbReference type="Proteomes" id="UP000608345"/>
    </source>
</evidence>
<keyword evidence="4" id="KW-1185">Reference proteome</keyword>
<proteinExistence type="inferred from homology"/>
<evidence type="ECO:0000256" key="2">
    <source>
        <dbReference type="SAM" id="SignalP"/>
    </source>
</evidence>
<dbReference type="Pfam" id="PF03401">
    <property type="entry name" value="TctC"/>
    <property type="match status" value="1"/>
</dbReference>
<dbReference type="Gene3D" id="3.40.190.150">
    <property type="entry name" value="Bordetella uptake gene, domain 1"/>
    <property type="match status" value="1"/>
</dbReference>
<dbReference type="EMBL" id="BMYS01000006">
    <property type="protein sequence ID" value="GGW83476.1"/>
    <property type="molecule type" value="Genomic_DNA"/>
</dbReference>
<dbReference type="PANTHER" id="PTHR42928">
    <property type="entry name" value="TRICARBOXYLATE-BINDING PROTEIN"/>
    <property type="match status" value="1"/>
</dbReference>
<feature type="chain" id="PRO_5038054610" evidence="2">
    <location>
        <begin position="30"/>
        <end position="329"/>
    </location>
</feature>
<organism evidence="3 4">
    <name type="scientific">Advenella faeciporci</name>
    <dbReference type="NCBI Taxonomy" id="797535"/>
    <lineage>
        <taxon>Bacteria</taxon>
        <taxon>Pseudomonadati</taxon>
        <taxon>Pseudomonadota</taxon>
        <taxon>Betaproteobacteria</taxon>
        <taxon>Burkholderiales</taxon>
        <taxon>Alcaligenaceae</taxon>
    </lineage>
</organism>
<dbReference type="InterPro" id="IPR005064">
    <property type="entry name" value="BUG"/>
</dbReference>
<gene>
    <name evidence="3" type="ORF">GCM10011450_11850</name>
</gene>
<dbReference type="RefSeq" id="WP_189384536.1">
    <property type="nucleotide sequence ID" value="NZ_BAABFY010000054.1"/>
</dbReference>
<evidence type="ECO:0000313" key="3">
    <source>
        <dbReference type="EMBL" id="GGW83476.1"/>
    </source>
</evidence>
<dbReference type="SUPFAM" id="SSF53850">
    <property type="entry name" value="Periplasmic binding protein-like II"/>
    <property type="match status" value="1"/>
</dbReference>
<protein>
    <submittedName>
        <fullName evidence="3">MFS transporter</fullName>
    </submittedName>
</protein>
<dbReference type="PIRSF" id="PIRSF017082">
    <property type="entry name" value="YflP"/>
    <property type="match status" value="1"/>
</dbReference>
<name>A0A918JJK8_9BURK</name>
<comment type="similarity">
    <text evidence="1">Belongs to the UPF0065 (bug) family.</text>
</comment>
<feature type="signal peptide" evidence="2">
    <location>
        <begin position="1"/>
        <end position="29"/>
    </location>
</feature>
<dbReference type="PANTHER" id="PTHR42928:SF5">
    <property type="entry name" value="BLR1237 PROTEIN"/>
    <property type="match status" value="1"/>
</dbReference>
<dbReference type="Gene3D" id="3.40.190.10">
    <property type="entry name" value="Periplasmic binding protein-like II"/>
    <property type="match status" value="1"/>
</dbReference>